<gene>
    <name evidence="9" type="ORF">KUCA_T00000316001</name>
</gene>
<dbReference type="InterPro" id="IPR036157">
    <property type="entry name" value="dUTPase-like_sf"/>
</dbReference>
<accession>W6MR68</accession>
<evidence type="ECO:0000256" key="1">
    <source>
        <dbReference type="ARBA" id="ARBA00005142"/>
    </source>
</evidence>
<comment type="similarity">
    <text evidence="2 7">Belongs to the dUTPase family.</text>
</comment>
<evidence type="ECO:0000256" key="3">
    <source>
        <dbReference type="ARBA" id="ARBA00011233"/>
    </source>
</evidence>
<comment type="catalytic activity">
    <reaction evidence="6">
        <text>dUTP + H2O = dUMP + diphosphate + H(+)</text>
        <dbReference type="Rhea" id="RHEA:10248"/>
        <dbReference type="ChEBI" id="CHEBI:15377"/>
        <dbReference type="ChEBI" id="CHEBI:15378"/>
        <dbReference type="ChEBI" id="CHEBI:33019"/>
        <dbReference type="ChEBI" id="CHEBI:61555"/>
        <dbReference type="ChEBI" id="CHEBI:246422"/>
        <dbReference type="EC" id="3.6.1.23"/>
    </reaction>
    <physiologicalReaction direction="left-to-right" evidence="6">
        <dbReference type="Rhea" id="RHEA:10249"/>
    </physiologicalReaction>
</comment>
<feature type="domain" description="dUTPase-like" evidence="8">
    <location>
        <begin position="25"/>
        <end position="154"/>
    </location>
</feature>
<dbReference type="GO" id="GO:0006226">
    <property type="term" value="P:dUMP biosynthetic process"/>
    <property type="evidence" value="ECO:0007669"/>
    <property type="project" value="UniProtKB-UniRule"/>
</dbReference>
<evidence type="ECO:0000256" key="6">
    <source>
        <dbReference type="ARBA" id="ARBA00048211"/>
    </source>
</evidence>
<dbReference type="PANTHER" id="PTHR11241:SF0">
    <property type="entry name" value="DEOXYURIDINE 5'-TRIPHOSPHATE NUCLEOTIDOHYDROLASE"/>
    <property type="match status" value="1"/>
</dbReference>
<dbReference type="NCBIfam" id="TIGR00576">
    <property type="entry name" value="dut"/>
    <property type="match status" value="1"/>
</dbReference>
<evidence type="ECO:0000256" key="7">
    <source>
        <dbReference type="RuleBase" id="RU367024"/>
    </source>
</evidence>
<dbReference type="InterPro" id="IPR008181">
    <property type="entry name" value="dUTPase"/>
</dbReference>
<dbReference type="HOGENOM" id="CLU_068508_2_1_1"/>
<dbReference type="Pfam" id="PF00692">
    <property type="entry name" value="dUTPase"/>
    <property type="match status" value="1"/>
</dbReference>
<evidence type="ECO:0000313" key="9">
    <source>
        <dbReference type="EMBL" id="CDK24355.1"/>
    </source>
</evidence>
<dbReference type="GO" id="GO:0035863">
    <property type="term" value="P:dITP catabolic process"/>
    <property type="evidence" value="ECO:0007669"/>
    <property type="project" value="EnsemblFungi"/>
</dbReference>
<comment type="function">
    <text evidence="7">Involved in nucleotide metabolism via production of dUMP, the immediate precursor of thymidine nucleotides, and decreases the intracellular concentration of dUTP so that uracil cannot be incorporated into DNA.</text>
</comment>
<dbReference type="GO" id="GO:0035870">
    <property type="term" value="F:dITP diphosphatase activity"/>
    <property type="evidence" value="ECO:0007669"/>
    <property type="project" value="EnsemblFungi"/>
</dbReference>
<comment type="subunit">
    <text evidence="3 7">Homotrimer.</text>
</comment>
<dbReference type="GO" id="GO:0004170">
    <property type="term" value="F:dUTP diphosphatase activity"/>
    <property type="evidence" value="ECO:0007669"/>
    <property type="project" value="UniProtKB-UniRule"/>
</dbReference>
<comment type="pathway">
    <text evidence="1 7">Pyrimidine metabolism; dUMP biosynthesis; dUMP from dCTP (dUTP route): step 2/2.</text>
</comment>
<sequence>MTAEPPIKRSKLEPMLKVLLRSSSAKLPTRGSSLAAGYDLYASAPAVIPGNGRGLVSTDVTLVIPEGTYGRVAPRSGLAVKHGISTGAGVIDADYRGEVRVLLFNHDAADFKVEAGDRIAQLILEKIVNAPVLEITQEELDVTDRGEGGFGSTGTN</sequence>
<organism evidence="9 10">
    <name type="scientific">Kuraishia capsulata CBS 1993</name>
    <dbReference type="NCBI Taxonomy" id="1382522"/>
    <lineage>
        <taxon>Eukaryota</taxon>
        <taxon>Fungi</taxon>
        <taxon>Dikarya</taxon>
        <taxon>Ascomycota</taxon>
        <taxon>Saccharomycotina</taxon>
        <taxon>Pichiomycetes</taxon>
        <taxon>Pichiales</taxon>
        <taxon>Pichiaceae</taxon>
        <taxon>Kuraishia</taxon>
    </lineage>
</organism>
<dbReference type="InterPro" id="IPR029054">
    <property type="entry name" value="dUTPase-like"/>
</dbReference>
<dbReference type="GeneID" id="34517760"/>
<keyword evidence="7" id="KW-0460">Magnesium</keyword>
<evidence type="ECO:0000256" key="2">
    <source>
        <dbReference type="ARBA" id="ARBA00006581"/>
    </source>
</evidence>
<keyword evidence="5 7" id="KW-0546">Nucleotide metabolism</keyword>
<dbReference type="AlphaFoldDB" id="W6MR68"/>
<dbReference type="RefSeq" id="XP_022456372.1">
    <property type="nucleotide sequence ID" value="XM_022604845.1"/>
</dbReference>
<dbReference type="NCBIfam" id="NF001862">
    <property type="entry name" value="PRK00601.1"/>
    <property type="match status" value="1"/>
</dbReference>
<dbReference type="InterPro" id="IPR033704">
    <property type="entry name" value="dUTPase_trimeric"/>
</dbReference>
<keyword evidence="7" id="KW-0479">Metal-binding</keyword>
<dbReference type="PANTHER" id="PTHR11241">
    <property type="entry name" value="DEOXYURIDINE 5'-TRIPHOSPHATE NUCLEOTIDOHYDROLASE"/>
    <property type="match status" value="1"/>
</dbReference>
<dbReference type="EMBL" id="HG793125">
    <property type="protein sequence ID" value="CDK24355.1"/>
    <property type="molecule type" value="Genomic_DNA"/>
</dbReference>
<reference evidence="9" key="2">
    <citation type="submission" date="2014-02" db="EMBL/GenBank/DDBJ databases">
        <title>Complete DNA sequence of /Kuraishia capsulata/ illustrates novel genomic features among budding yeasts (/Saccharomycotina/).</title>
        <authorList>
            <person name="Morales L."/>
            <person name="Noel B."/>
            <person name="Porcel B."/>
            <person name="Marcet-Houben M."/>
            <person name="Hullo M-F."/>
            <person name="Sacerdot C."/>
            <person name="Tekaia F."/>
            <person name="Leh-Louis V."/>
            <person name="Despons L."/>
            <person name="Khanna V."/>
            <person name="Aury J-M."/>
            <person name="Barbe V."/>
            <person name="Couloux A."/>
            <person name="Labadie K."/>
            <person name="Pelletier E."/>
            <person name="Souciet J-L."/>
            <person name="Boekhout T."/>
            <person name="Gabaldon T."/>
            <person name="Wincker P."/>
            <person name="Dujon B."/>
        </authorList>
    </citation>
    <scope>NUCLEOTIDE SEQUENCE</scope>
    <source>
        <strain evidence="9">CBS 1993</strain>
    </source>
</reference>
<protein>
    <recommendedName>
        <fullName evidence="7">Deoxyuridine 5'-triphosphate nucleotidohydrolase</fullName>
        <shortName evidence="7">dUTPase</shortName>
        <ecNumber evidence="7">3.6.1.23</ecNumber>
    </recommendedName>
    <alternativeName>
        <fullName evidence="7">dUTP pyrophosphatase</fullName>
    </alternativeName>
</protein>
<comment type="cofactor">
    <cofactor evidence="7">
        <name>Mg(2+)</name>
        <dbReference type="ChEBI" id="CHEBI:18420"/>
    </cofactor>
</comment>
<dbReference type="Proteomes" id="UP000019384">
    <property type="component" value="Unassembled WGS sequence"/>
</dbReference>
<keyword evidence="4 7" id="KW-0378">Hydrolase</keyword>
<dbReference type="UniPathway" id="UPA00610">
    <property type="reaction ID" value="UER00666"/>
</dbReference>
<dbReference type="Gene3D" id="2.70.40.10">
    <property type="match status" value="1"/>
</dbReference>
<dbReference type="SUPFAM" id="SSF51283">
    <property type="entry name" value="dUTPase-like"/>
    <property type="match status" value="1"/>
</dbReference>
<dbReference type="OrthoDB" id="419889at2759"/>
<proteinExistence type="inferred from homology"/>
<evidence type="ECO:0000313" key="10">
    <source>
        <dbReference type="Proteomes" id="UP000019384"/>
    </source>
</evidence>
<keyword evidence="10" id="KW-1185">Reference proteome</keyword>
<dbReference type="GO" id="GO:0046081">
    <property type="term" value="P:dUTP catabolic process"/>
    <property type="evidence" value="ECO:0007669"/>
    <property type="project" value="UniProtKB-UniRule"/>
</dbReference>
<dbReference type="EC" id="3.6.1.23" evidence="7"/>
<evidence type="ECO:0000256" key="5">
    <source>
        <dbReference type="ARBA" id="ARBA00023080"/>
    </source>
</evidence>
<name>W6MR68_9ASCO</name>
<dbReference type="CDD" id="cd07557">
    <property type="entry name" value="trimeric_dUTPase"/>
    <property type="match status" value="1"/>
</dbReference>
<evidence type="ECO:0000256" key="4">
    <source>
        <dbReference type="ARBA" id="ARBA00022801"/>
    </source>
</evidence>
<dbReference type="GO" id="GO:0000287">
    <property type="term" value="F:magnesium ion binding"/>
    <property type="evidence" value="ECO:0007669"/>
    <property type="project" value="UniProtKB-UniRule"/>
</dbReference>
<reference evidence="9" key="1">
    <citation type="submission" date="2013-12" db="EMBL/GenBank/DDBJ databases">
        <authorList>
            <person name="Genoscope - CEA"/>
        </authorList>
    </citation>
    <scope>NUCLEOTIDE SEQUENCE</scope>
    <source>
        <strain evidence="9">CBS 1993</strain>
    </source>
</reference>
<dbReference type="STRING" id="1382522.W6MR68"/>
<evidence type="ECO:0000259" key="8">
    <source>
        <dbReference type="Pfam" id="PF00692"/>
    </source>
</evidence>